<proteinExistence type="predicted"/>
<protein>
    <submittedName>
        <fullName evidence="1">Cadherin-10</fullName>
    </submittedName>
</protein>
<dbReference type="OrthoDB" id="8904314at2759"/>
<sequence length="117" mass="13338">MLELVNRCRPTGLLQHVVIGPLRSDTMVANQVALLLTLSVLWPSAALPFTPGNIGNLFGMAESDGRILQRSKRGWMWNQFFLLEEYSGNDHQYVGKNETLKEVHGHHGYNARQWKKH</sequence>
<accession>A0A4Z2FRY1</accession>
<comment type="caution">
    <text evidence="1">The sequence shown here is derived from an EMBL/GenBank/DDBJ whole genome shotgun (WGS) entry which is preliminary data.</text>
</comment>
<dbReference type="EMBL" id="SRLO01000931">
    <property type="protein sequence ID" value="TNN43997.1"/>
    <property type="molecule type" value="Genomic_DNA"/>
</dbReference>
<evidence type="ECO:0000313" key="1">
    <source>
        <dbReference type="EMBL" id="TNN43997.1"/>
    </source>
</evidence>
<dbReference type="AlphaFoldDB" id="A0A4Z2FRY1"/>
<gene>
    <name evidence="1" type="primary">Cdh10</name>
    <name evidence="1" type="ORF">EYF80_045805</name>
</gene>
<organism evidence="1 2">
    <name type="scientific">Liparis tanakae</name>
    <name type="common">Tanaka's snailfish</name>
    <dbReference type="NCBI Taxonomy" id="230148"/>
    <lineage>
        <taxon>Eukaryota</taxon>
        <taxon>Metazoa</taxon>
        <taxon>Chordata</taxon>
        <taxon>Craniata</taxon>
        <taxon>Vertebrata</taxon>
        <taxon>Euteleostomi</taxon>
        <taxon>Actinopterygii</taxon>
        <taxon>Neopterygii</taxon>
        <taxon>Teleostei</taxon>
        <taxon>Neoteleostei</taxon>
        <taxon>Acanthomorphata</taxon>
        <taxon>Eupercaria</taxon>
        <taxon>Perciformes</taxon>
        <taxon>Cottioidei</taxon>
        <taxon>Cottales</taxon>
        <taxon>Liparidae</taxon>
        <taxon>Liparis</taxon>
    </lineage>
</organism>
<evidence type="ECO:0000313" key="2">
    <source>
        <dbReference type="Proteomes" id="UP000314294"/>
    </source>
</evidence>
<keyword evidence="2" id="KW-1185">Reference proteome</keyword>
<name>A0A4Z2FRY1_9TELE</name>
<reference evidence="1 2" key="1">
    <citation type="submission" date="2019-03" db="EMBL/GenBank/DDBJ databases">
        <title>First draft genome of Liparis tanakae, snailfish: a comprehensive survey of snailfish specific genes.</title>
        <authorList>
            <person name="Kim W."/>
            <person name="Song I."/>
            <person name="Jeong J.-H."/>
            <person name="Kim D."/>
            <person name="Kim S."/>
            <person name="Ryu S."/>
            <person name="Song J.Y."/>
            <person name="Lee S.K."/>
        </authorList>
    </citation>
    <scope>NUCLEOTIDE SEQUENCE [LARGE SCALE GENOMIC DNA]</scope>
    <source>
        <tissue evidence="1">Muscle</tissue>
    </source>
</reference>
<dbReference type="Proteomes" id="UP000314294">
    <property type="component" value="Unassembled WGS sequence"/>
</dbReference>